<keyword evidence="1" id="KW-0479">Metal-binding</keyword>
<dbReference type="Gene3D" id="2.20.25.10">
    <property type="match status" value="1"/>
</dbReference>
<dbReference type="GO" id="GO:0006351">
    <property type="term" value="P:DNA-templated transcription"/>
    <property type="evidence" value="ECO:0007669"/>
    <property type="project" value="InterPro"/>
</dbReference>
<keyword evidence="12" id="KW-1185">Reference proteome</keyword>
<dbReference type="SUPFAM" id="SSF57783">
    <property type="entry name" value="Zinc beta-ribbon"/>
    <property type="match status" value="1"/>
</dbReference>
<dbReference type="SUPFAM" id="SSF46942">
    <property type="entry name" value="Elongation factor TFIIS domain 2"/>
    <property type="match status" value="1"/>
</dbReference>
<dbReference type="GO" id="GO:0005634">
    <property type="term" value="C:nucleus"/>
    <property type="evidence" value="ECO:0007669"/>
    <property type="project" value="UniProtKB-SubCell"/>
</dbReference>
<keyword evidence="3" id="KW-0862">Zinc</keyword>
<dbReference type="SMART" id="SM00510">
    <property type="entry name" value="TFS2M"/>
    <property type="match status" value="1"/>
</dbReference>
<keyword evidence="2 5" id="KW-0863">Zinc-finger</keyword>
<dbReference type="PROSITE" id="PS51319">
    <property type="entry name" value="TFIIS_N"/>
    <property type="match status" value="1"/>
</dbReference>
<dbReference type="InterPro" id="IPR003618">
    <property type="entry name" value="TFIIS_cen_dom"/>
</dbReference>
<dbReference type="InterPro" id="IPR036575">
    <property type="entry name" value="TFIIS_cen_dom_sf"/>
</dbReference>
<comment type="subcellular location">
    <subcellularLocation>
        <location evidence="6">Nucleus</location>
    </subcellularLocation>
</comment>
<dbReference type="PROSITE" id="PS51321">
    <property type="entry name" value="TFIIS_CENTRAL"/>
    <property type="match status" value="1"/>
</dbReference>
<dbReference type="Pfam" id="PF08711">
    <property type="entry name" value="Med26"/>
    <property type="match status" value="1"/>
</dbReference>
<dbReference type="Gene3D" id="1.10.472.30">
    <property type="entry name" value="Transcription elongation factor S-II, central domain"/>
    <property type="match status" value="1"/>
</dbReference>
<feature type="domain" description="TFIIS N-terminal" evidence="9">
    <location>
        <begin position="14"/>
        <end position="101"/>
    </location>
</feature>
<evidence type="ECO:0000259" key="9">
    <source>
        <dbReference type="PROSITE" id="PS51319"/>
    </source>
</evidence>
<reference evidence="11" key="1">
    <citation type="submission" date="2019-06" db="EMBL/GenBank/DDBJ databases">
        <authorList>
            <person name="Zheng W."/>
        </authorList>
    </citation>
    <scope>NUCLEOTIDE SEQUENCE</scope>
    <source>
        <strain evidence="11">QDHG01</strain>
    </source>
</reference>
<name>A0A8J8T0D2_HALGN</name>
<organism evidence="11 12">
    <name type="scientific">Halteria grandinella</name>
    <dbReference type="NCBI Taxonomy" id="5974"/>
    <lineage>
        <taxon>Eukaryota</taxon>
        <taxon>Sar</taxon>
        <taxon>Alveolata</taxon>
        <taxon>Ciliophora</taxon>
        <taxon>Intramacronucleata</taxon>
        <taxon>Spirotrichea</taxon>
        <taxon>Stichotrichia</taxon>
        <taxon>Sporadotrichida</taxon>
        <taxon>Halteriidae</taxon>
        <taxon>Halteria</taxon>
    </lineage>
</organism>
<dbReference type="Pfam" id="PF01096">
    <property type="entry name" value="Zn_ribbon_TFIIS"/>
    <property type="match status" value="1"/>
</dbReference>
<dbReference type="Pfam" id="PF07500">
    <property type="entry name" value="TFIIS_M"/>
    <property type="match status" value="1"/>
</dbReference>
<dbReference type="InterPro" id="IPR017923">
    <property type="entry name" value="TFIIS_N"/>
</dbReference>
<accession>A0A8J8T0D2</accession>
<evidence type="ECO:0000313" key="11">
    <source>
        <dbReference type="EMBL" id="TNV76926.1"/>
    </source>
</evidence>
<dbReference type="PANTHER" id="PTHR11477">
    <property type="entry name" value="TRANSCRIPTION FACTOR S-II ZINC FINGER DOMAIN-CONTAINING PROTEIN"/>
    <property type="match status" value="1"/>
</dbReference>
<sequence>MSHSLKATEKTTEDELQDFRAALDKSFRAHHYAEAYKQLRALSAKIVDKDLLKATGIGKLMTTLSNATPPADRGDLGEDAEKMRAIAKEILEAWRKAVQKGKPPVPEGMAAAESEDSPQLSKTASISTEATITRNEAEPYIPESLKITTGDDSRNKIVLSFIKYMQKPAIGLPMNMEEQLVHAARVAVKLEEAIYQKYQTMSGGVGTDYLNRSRMLLANLGDSKNPNLKINVLSNVLTPDFLAKCNTTDLASDELKRLREKMAKENLAAARTDIQMELLREKQTASGAEGFFHCKKCKSKRTTYYQMQTRGADEPMTNFVSCIDCNHSFKC</sequence>
<evidence type="ECO:0000256" key="7">
    <source>
        <dbReference type="SAM" id="MobiDB-lite"/>
    </source>
</evidence>
<dbReference type="PIRSF" id="PIRSF006704">
    <property type="entry name" value="TF_IIS"/>
    <property type="match status" value="1"/>
</dbReference>
<dbReference type="SUPFAM" id="SSF47676">
    <property type="entry name" value="Conserved domain common to transcription factors TFIIS, elongin A, CRSP70"/>
    <property type="match status" value="1"/>
</dbReference>
<dbReference type="SMART" id="SM00440">
    <property type="entry name" value="ZnF_C2C2"/>
    <property type="match status" value="1"/>
</dbReference>
<evidence type="ECO:0000256" key="2">
    <source>
        <dbReference type="ARBA" id="ARBA00022771"/>
    </source>
</evidence>
<dbReference type="InterPro" id="IPR001222">
    <property type="entry name" value="Znf_TFIIS"/>
</dbReference>
<evidence type="ECO:0000259" key="8">
    <source>
        <dbReference type="PROSITE" id="PS51133"/>
    </source>
</evidence>
<dbReference type="Gene3D" id="1.20.930.10">
    <property type="entry name" value="Conserved domain common to transcription factors TFIIS, elongin A, CRSP70"/>
    <property type="match status" value="1"/>
</dbReference>
<evidence type="ECO:0000256" key="6">
    <source>
        <dbReference type="PROSITE-ProRule" id="PRU00649"/>
    </source>
</evidence>
<evidence type="ECO:0000259" key="10">
    <source>
        <dbReference type="PROSITE" id="PS51321"/>
    </source>
</evidence>
<evidence type="ECO:0000256" key="5">
    <source>
        <dbReference type="PROSITE-ProRule" id="PRU00472"/>
    </source>
</evidence>
<evidence type="ECO:0000256" key="4">
    <source>
        <dbReference type="ARBA" id="ARBA00023242"/>
    </source>
</evidence>
<feature type="domain" description="TFIIS-type" evidence="8">
    <location>
        <begin position="290"/>
        <end position="330"/>
    </location>
</feature>
<dbReference type="Proteomes" id="UP000785679">
    <property type="component" value="Unassembled WGS sequence"/>
</dbReference>
<dbReference type="GO" id="GO:0008270">
    <property type="term" value="F:zinc ion binding"/>
    <property type="evidence" value="ECO:0007669"/>
    <property type="project" value="UniProtKB-KW"/>
</dbReference>
<dbReference type="OrthoDB" id="44867at2759"/>
<feature type="region of interest" description="Disordered" evidence="7">
    <location>
        <begin position="101"/>
        <end position="124"/>
    </location>
</feature>
<dbReference type="PROSITE" id="PS51133">
    <property type="entry name" value="ZF_TFIIS_2"/>
    <property type="match status" value="1"/>
</dbReference>
<gene>
    <name evidence="11" type="ORF">FGO68_gene3608</name>
</gene>
<dbReference type="PANTHER" id="PTHR11477:SF0">
    <property type="entry name" value="IP08861P-RELATED"/>
    <property type="match status" value="1"/>
</dbReference>
<dbReference type="CDD" id="cd13749">
    <property type="entry name" value="Zn-ribbon_TFIIS"/>
    <property type="match status" value="1"/>
</dbReference>
<protein>
    <recommendedName>
        <fullName evidence="13">Transcription elongation factor</fullName>
    </recommendedName>
</protein>
<evidence type="ECO:0000256" key="1">
    <source>
        <dbReference type="ARBA" id="ARBA00022723"/>
    </source>
</evidence>
<evidence type="ECO:0000313" key="12">
    <source>
        <dbReference type="Proteomes" id="UP000785679"/>
    </source>
</evidence>
<dbReference type="InterPro" id="IPR035100">
    <property type="entry name" value="TF_IIS-typ"/>
</dbReference>
<dbReference type="GO" id="GO:0003676">
    <property type="term" value="F:nucleic acid binding"/>
    <property type="evidence" value="ECO:0007669"/>
    <property type="project" value="InterPro"/>
</dbReference>
<proteinExistence type="predicted"/>
<comment type="caution">
    <text evidence="11">The sequence shown here is derived from an EMBL/GenBank/DDBJ whole genome shotgun (WGS) entry which is preliminary data.</text>
</comment>
<evidence type="ECO:0000256" key="3">
    <source>
        <dbReference type="ARBA" id="ARBA00022833"/>
    </source>
</evidence>
<keyword evidence="4 6" id="KW-0539">Nucleus</keyword>
<feature type="domain" description="TFIIS central" evidence="10">
    <location>
        <begin position="153"/>
        <end position="278"/>
    </location>
</feature>
<evidence type="ECO:0008006" key="13">
    <source>
        <dbReference type="Google" id="ProtNLM"/>
    </source>
</evidence>
<dbReference type="AlphaFoldDB" id="A0A8J8T0D2"/>
<dbReference type="InterPro" id="IPR035441">
    <property type="entry name" value="TFIIS/LEDGF_dom_sf"/>
</dbReference>
<dbReference type="EMBL" id="RRYP01012721">
    <property type="protein sequence ID" value="TNV76926.1"/>
    <property type="molecule type" value="Genomic_DNA"/>
</dbReference>